<keyword evidence="3" id="KW-0813">Transport</keyword>
<dbReference type="GO" id="GO:0022857">
    <property type="term" value="F:transmembrane transporter activity"/>
    <property type="evidence" value="ECO:0007669"/>
    <property type="project" value="InterPro"/>
</dbReference>
<feature type="transmembrane region" description="Helical" evidence="11">
    <location>
        <begin position="175"/>
        <end position="196"/>
    </location>
</feature>
<evidence type="ECO:0000256" key="4">
    <source>
        <dbReference type="ARBA" id="ARBA00022475"/>
    </source>
</evidence>
<feature type="transmembrane region" description="Helical" evidence="11">
    <location>
        <begin position="25"/>
        <end position="47"/>
    </location>
</feature>
<evidence type="ECO:0000313" key="13">
    <source>
        <dbReference type="Proteomes" id="UP000192911"/>
    </source>
</evidence>
<feature type="transmembrane region" description="Helical" evidence="11">
    <location>
        <begin position="255"/>
        <end position="274"/>
    </location>
</feature>
<proteinExistence type="predicted"/>
<protein>
    <recommendedName>
        <fullName evidence="10">Autoinducer 2 import system permease protein LsrD</fullName>
    </recommendedName>
</protein>
<evidence type="ECO:0000256" key="2">
    <source>
        <dbReference type="ARBA" id="ARBA00011262"/>
    </source>
</evidence>
<comment type="function">
    <text evidence="9">Part of the ABC transporter complex LsrABCD involved in autoinducer 2 (AI-2) import. Probably responsible for the translocation of the substrate across the membrane.</text>
</comment>
<evidence type="ECO:0000256" key="9">
    <source>
        <dbReference type="ARBA" id="ARBA00025439"/>
    </source>
</evidence>
<dbReference type="Proteomes" id="UP000192911">
    <property type="component" value="Unassembled WGS sequence"/>
</dbReference>
<dbReference type="GeneID" id="95553062"/>
<evidence type="ECO:0000256" key="3">
    <source>
        <dbReference type="ARBA" id="ARBA00022448"/>
    </source>
</evidence>
<dbReference type="PANTHER" id="PTHR32196">
    <property type="entry name" value="ABC TRANSPORTER PERMEASE PROTEIN YPHD-RELATED-RELATED"/>
    <property type="match status" value="1"/>
</dbReference>
<comment type="subunit">
    <text evidence="2">The complex is composed of two ATP-binding proteins (LsrA), two transmembrane proteins (LsrC and LsrD) and a solute-binding protein (LsrB).</text>
</comment>
<dbReference type="STRING" id="28094.SAMN06295900_12347"/>
<evidence type="ECO:0000256" key="7">
    <source>
        <dbReference type="ARBA" id="ARBA00022989"/>
    </source>
</evidence>
<keyword evidence="13" id="KW-1185">Reference proteome</keyword>
<reference evidence="13" key="1">
    <citation type="submission" date="2017-04" db="EMBL/GenBank/DDBJ databases">
        <authorList>
            <person name="Varghese N."/>
            <person name="Submissions S."/>
        </authorList>
    </citation>
    <scope>NUCLEOTIDE SEQUENCE [LARGE SCALE GENOMIC DNA]</scope>
    <source>
        <strain evidence="13">Ballard 720</strain>
    </source>
</reference>
<feature type="transmembrane region" description="Helical" evidence="11">
    <location>
        <begin position="136"/>
        <end position="155"/>
    </location>
</feature>
<accession>A0A1X7H884</accession>
<dbReference type="AlphaFoldDB" id="A0A1X7H884"/>
<evidence type="ECO:0000313" key="12">
    <source>
        <dbReference type="EMBL" id="SMF81287.1"/>
    </source>
</evidence>
<dbReference type="Pfam" id="PF02653">
    <property type="entry name" value="BPD_transp_2"/>
    <property type="match status" value="1"/>
</dbReference>
<feature type="transmembrane region" description="Helical" evidence="11">
    <location>
        <begin position="281"/>
        <end position="303"/>
    </location>
</feature>
<comment type="subcellular location">
    <subcellularLocation>
        <location evidence="1">Cell membrane</location>
        <topology evidence="1">Multi-pass membrane protein</topology>
    </subcellularLocation>
</comment>
<sequence>MPVQPISEAGNLSMRAAPRFELRRLFVAVPPSIFVLAALLLFCVFFRPVLLQLPFQMVIARQAAPLGLAVAAQMIVMRCRSIDLSVGGVFVMTNYLITTAPLNDMSAPMLIFGALAIGALIGLVNGVLITKFRASAVIATLAIASILTGTVLFLSSGSSPGSVPDAVQVLGSAKLGIVPIATVIWVGVLLLLAIPLRFMVFGRLLKAVGSNPVAATLSGLPVEGVFIASHVAAGLLAAAGGLLLSGYVGVSTTSVGTDVVMNSIAGVILGGITFGGGRGGLIGPCAAAFALTLLFNVLNAYGAGESGKLIVQGLAIAGAAILAGMAGRTRR</sequence>
<feature type="transmembrane region" description="Helical" evidence="11">
    <location>
        <begin position="84"/>
        <end position="103"/>
    </location>
</feature>
<evidence type="ECO:0000256" key="10">
    <source>
        <dbReference type="ARBA" id="ARBA00039381"/>
    </source>
</evidence>
<gene>
    <name evidence="12" type="ORF">SAMN06295900_12347</name>
</gene>
<organism evidence="12 13">
    <name type="scientific">Trinickia caryophylli</name>
    <name type="common">Paraburkholderia caryophylli</name>
    <dbReference type="NCBI Taxonomy" id="28094"/>
    <lineage>
        <taxon>Bacteria</taxon>
        <taxon>Pseudomonadati</taxon>
        <taxon>Pseudomonadota</taxon>
        <taxon>Betaproteobacteria</taxon>
        <taxon>Burkholderiales</taxon>
        <taxon>Burkholderiaceae</taxon>
        <taxon>Trinickia</taxon>
    </lineage>
</organism>
<dbReference type="PANTHER" id="PTHR32196:SF71">
    <property type="entry name" value="AUTOINDUCER 2 IMPORT SYSTEM PERMEASE PROTEIN LSRD"/>
    <property type="match status" value="1"/>
</dbReference>
<evidence type="ECO:0000256" key="8">
    <source>
        <dbReference type="ARBA" id="ARBA00023136"/>
    </source>
</evidence>
<feature type="transmembrane region" description="Helical" evidence="11">
    <location>
        <begin position="109"/>
        <end position="129"/>
    </location>
</feature>
<keyword evidence="4" id="KW-1003">Cell membrane</keyword>
<dbReference type="InterPro" id="IPR001851">
    <property type="entry name" value="ABC_transp_permease"/>
</dbReference>
<evidence type="ECO:0000256" key="5">
    <source>
        <dbReference type="ARBA" id="ARBA00022519"/>
    </source>
</evidence>
<feature type="transmembrane region" description="Helical" evidence="11">
    <location>
        <begin position="309"/>
        <end position="327"/>
    </location>
</feature>
<keyword evidence="5" id="KW-0997">Cell inner membrane</keyword>
<evidence type="ECO:0000256" key="1">
    <source>
        <dbReference type="ARBA" id="ARBA00004651"/>
    </source>
</evidence>
<evidence type="ECO:0000256" key="6">
    <source>
        <dbReference type="ARBA" id="ARBA00022692"/>
    </source>
</evidence>
<dbReference type="EMBL" id="FXAH01000023">
    <property type="protein sequence ID" value="SMF81287.1"/>
    <property type="molecule type" value="Genomic_DNA"/>
</dbReference>
<keyword evidence="7 11" id="KW-1133">Transmembrane helix</keyword>
<name>A0A1X7H884_TRICW</name>
<dbReference type="RefSeq" id="WP_085230675.1">
    <property type="nucleotide sequence ID" value="NZ_BSQD01000020.1"/>
</dbReference>
<keyword evidence="6 11" id="KW-0812">Transmembrane</keyword>
<dbReference type="GO" id="GO:0005886">
    <property type="term" value="C:plasma membrane"/>
    <property type="evidence" value="ECO:0007669"/>
    <property type="project" value="UniProtKB-SubCell"/>
</dbReference>
<keyword evidence="8 11" id="KW-0472">Membrane</keyword>
<evidence type="ECO:0000256" key="11">
    <source>
        <dbReference type="SAM" id="Phobius"/>
    </source>
</evidence>
<dbReference type="OrthoDB" id="9799990at2"/>
<feature type="transmembrane region" description="Helical" evidence="11">
    <location>
        <begin position="225"/>
        <end position="249"/>
    </location>
</feature>